<reference evidence="3" key="2">
    <citation type="submission" date="2020-05" db="UniProtKB">
        <authorList>
            <consortium name="EnsemblMetazoa"/>
        </authorList>
    </citation>
    <scope>IDENTIFICATION</scope>
    <source>
        <strain evidence="3">Ngousso</strain>
    </source>
</reference>
<feature type="compositionally biased region" description="Low complexity" evidence="1">
    <location>
        <begin position="574"/>
        <end position="596"/>
    </location>
</feature>
<dbReference type="PANTHER" id="PTHR17469">
    <property type="entry name" value="SPERM SPECIFIC ANTIGEN 2-RELATED"/>
    <property type="match status" value="1"/>
</dbReference>
<evidence type="ECO:0000313" key="3">
    <source>
        <dbReference type="EnsemblMetazoa" id="ACON005635-PA"/>
    </source>
</evidence>
<feature type="compositionally biased region" description="Basic and acidic residues" evidence="1">
    <location>
        <begin position="365"/>
        <end position="374"/>
    </location>
</feature>
<dbReference type="VEuPathDB" id="VectorBase:ACON2_035541"/>
<feature type="compositionally biased region" description="Polar residues" evidence="1">
    <location>
        <begin position="275"/>
        <end position="285"/>
    </location>
</feature>
<dbReference type="InterPro" id="IPR043444">
    <property type="entry name" value="TESPA1-like"/>
</dbReference>
<feature type="region of interest" description="Disordered" evidence="1">
    <location>
        <begin position="475"/>
        <end position="502"/>
    </location>
</feature>
<dbReference type="SMART" id="SM01257">
    <property type="entry name" value="KRAP_IP3R_bind"/>
    <property type="match status" value="1"/>
</dbReference>
<protein>
    <submittedName>
        <fullName evidence="3">ITPR-interacting domain-containing protein</fullName>
    </submittedName>
</protein>
<feature type="region of interest" description="Disordered" evidence="1">
    <location>
        <begin position="535"/>
        <end position="617"/>
    </location>
</feature>
<feature type="domain" description="ITPR-interacting" evidence="2">
    <location>
        <begin position="602"/>
        <end position="758"/>
    </location>
</feature>
<sequence length="759" mass="82907">MDRHNEQQQQHRQHLRSEQQQQQQCDLAEQQLLVEEEGVFAAETEHQAPFVQCGAAEGSVELAGAECSGSARGPANVRSRVRYWLNDIVDEMRKKSPASVQKWVDSIQIPSGAGAGEQSTGSDAQIATGQDNDPSAYVSNYTRSDQLAAGTVPQTEGHDRPDRGWTGATETGEPLETDSEEERQAFAYEHQQQQSDQPDRVLIDSDQNKHSSTSSTTNHGLPSEPPISSLATSTPKAIKPDEGAKQMPVSEGAAPSGLSIRNFLSKKSLLGKFNRSGSNLEQSPPTTTTTTAGEGVAEMGNPEHVEHGRHSTEKGEVTAAPSPFVVGKSKINEFYDKLNMNKAKYGLMKAKNLDIRNMLSGGSRESADARKAHEAQPVQSGADEPNPVESGFEGELEPPASESEHERSVSPQHHEPLEVSVVDVDPTDPYEFSFDESFPKSDELIPGMISEEDEEEKENILDGASVLPGYGYDAYLNPPKPKTHRMGIGRIGRSSSENPRATARRYNLMEIGRSFSEMNDDDDSFAISECNNSCPNPSSLNTSSSINEHGSVSNLTRSVPVSPIPRTSSKLSIQQDHPSQHQLHQQQQPLHQQQSSPRRRSTMLVKDSSLQSDSSRCSSVESLLNARKPDPEKILLNLGFGPAPHSTDVLAKIPKRFLKPSQVRGVDTEAFLRQQQLSMHIHENSVLGYRGLVGNPHIPPSMIVAKIMERFQENDSKTRLTAAGVPLLQPDSRNSSGPPSPVPMSRHASLATADGRLKY</sequence>
<dbReference type="VEuPathDB" id="VectorBase:ACON005635"/>
<dbReference type="VEuPathDB" id="VectorBase:ACMO_011936"/>
<feature type="region of interest" description="Disordered" evidence="1">
    <location>
        <begin position="274"/>
        <end position="321"/>
    </location>
</feature>
<evidence type="ECO:0000256" key="1">
    <source>
        <dbReference type="SAM" id="MobiDB-lite"/>
    </source>
</evidence>
<accession>A0A6E8VMV3</accession>
<feature type="region of interest" description="Disordered" evidence="1">
    <location>
        <begin position="724"/>
        <end position="759"/>
    </location>
</feature>
<organism evidence="3 4">
    <name type="scientific">Anopheles coluzzii</name>
    <name type="common">African malaria mosquito</name>
    <dbReference type="NCBI Taxonomy" id="1518534"/>
    <lineage>
        <taxon>Eukaryota</taxon>
        <taxon>Metazoa</taxon>
        <taxon>Ecdysozoa</taxon>
        <taxon>Arthropoda</taxon>
        <taxon>Hexapoda</taxon>
        <taxon>Insecta</taxon>
        <taxon>Pterygota</taxon>
        <taxon>Neoptera</taxon>
        <taxon>Endopterygota</taxon>
        <taxon>Diptera</taxon>
        <taxon>Nematocera</taxon>
        <taxon>Culicoidea</taxon>
        <taxon>Culicidae</taxon>
        <taxon>Anophelinae</taxon>
        <taxon>Anopheles</taxon>
    </lineage>
</organism>
<proteinExistence type="predicted"/>
<feature type="compositionally biased region" description="Polar residues" evidence="1">
    <location>
        <begin position="550"/>
        <end position="573"/>
    </location>
</feature>
<feature type="compositionally biased region" description="Low complexity" evidence="1">
    <location>
        <begin position="608"/>
        <end position="617"/>
    </location>
</feature>
<dbReference type="CTD" id="37039"/>
<feature type="region of interest" description="Disordered" evidence="1">
    <location>
        <begin position="111"/>
        <end position="180"/>
    </location>
</feature>
<feature type="compositionally biased region" description="Basic and acidic residues" evidence="1">
    <location>
        <begin position="402"/>
        <end position="417"/>
    </location>
</feature>
<evidence type="ECO:0000259" key="2">
    <source>
        <dbReference type="SMART" id="SM01257"/>
    </source>
</evidence>
<feature type="compositionally biased region" description="Low complexity" evidence="1">
    <location>
        <begin position="535"/>
        <end position="548"/>
    </location>
</feature>
<keyword evidence="4" id="KW-1185">Reference proteome</keyword>
<dbReference type="PANTHER" id="PTHR17469:SF15">
    <property type="entry name" value="ITPR-INTERACTING DOMAIN-CONTAINING PROTEIN"/>
    <property type="match status" value="1"/>
</dbReference>
<feature type="region of interest" description="Disordered" evidence="1">
    <location>
        <begin position="1"/>
        <end position="24"/>
    </location>
</feature>
<name>A0A6E8VMV3_ANOCL</name>
<feature type="region of interest" description="Disordered" evidence="1">
    <location>
        <begin position="361"/>
        <end position="420"/>
    </location>
</feature>
<dbReference type="GO" id="GO:0005102">
    <property type="term" value="F:signaling receptor binding"/>
    <property type="evidence" value="ECO:0007669"/>
    <property type="project" value="InterPro"/>
</dbReference>
<dbReference type="RefSeq" id="XP_049461025.1">
    <property type="nucleotide sequence ID" value="XM_049605068.1"/>
</dbReference>
<dbReference type="InterPro" id="IPR029325">
    <property type="entry name" value="ITPR-bd"/>
</dbReference>
<feature type="compositionally biased region" description="Basic and acidic residues" evidence="1">
    <location>
        <begin position="301"/>
        <end position="316"/>
    </location>
</feature>
<dbReference type="Proteomes" id="UP001105220">
    <property type="component" value="Unplaced"/>
</dbReference>
<dbReference type="Pfam" id="PF14722">
    <property type="entry name" value="KRAP_IP3R_bind"/>
    <property type="match status" value="1"/>
</dbReference>
<reference key="1">
    <citation type="journal article" date="2019" name="Genes (Basel)">
        <title>A High-Quality De novo Genome Assembly from a Single Mosquito Using PacBio Sequencing.</title>
        <authorList>
            <person name="Kingan S.B."/>
            <person name="Heaton H."/>
            <person name="Cudini J."/>
            <person name="Lambert C.C."/>
            <person name="Baybayan P."/>
            <person name="Galvin B.D."/>
            <person name="Durbin R."/>
            <person name="Korlach J."/>
            <person name="Lawniczak M.K.N."/>
        </authorList>
    </citation>
    <scope>NUCLEOTIDE SEQUENCE [LARGE SCALE GENOMIC DNA]</scope>
    <source>
        <strain>Mali-NIH</strain>
    </source>
</reference>
<feature type="compositionally biased region" description="Polar residues" evidence="1">
    <location>
        <begin position="117"/>
        <end position="145"/>
    </location>
</feature>
<feature type="region of interest" description="Disordered" evidence="1">
    <location>
        <begin position="204"/>
        <end position="256"/>
    </location>
</feature>
<evidence type="ECO:0000313" key="4">
    <source>
        <dbReference type="Proteomes" id="UP001105220"/>
    </source>
</evidence>
<dbReference type="EnsemblMetazoa" id="ACON005635-RA">
    <property type="protein sequence ID" value="ACON005635-PA"/>
    <property type="gene ID" value="ACON005635"/>
</dbReference>
<dbReference type="AlphaFoldDB" id="A0A6E8VMV3"/>
<dbReference type="GeneID" id="120948735"/>